<dbReference type="InterPro" id="IPR044087">
    <property type="entry name" value="NahD-like"/>
</dbReference>
<protein>
    <recommendedName>
        <fullName evidence="1">2-hydroxychromene-2-carboxylate isomerase</fullName>
        <ecNumber evidence="1">5.99.1.4</ecNumber>
    </recommendedName>
</protein>
<organism evidence="3 4">
    <name type="scientific">Cupriavidus respiraculi</name>
    <dbReference type="NCBI Taxonomy" id="195930"/>
    <lineage>
        <taxon>Bacteria</taxon>
        <taxon>Pseudomonadati</taxon>
        <taxon>Pseudomonadota</taxon>
        <taxon>Betaproteobacteria</taxon>
        <taxon>Burkholderiales</taxon>
        <taxon>Burkholderiaceae</taxon>
        <taxon>Cupriavidus</taxon>
    </lineage>
</organism>
<evidence type="ECO:0000313" key="3">
    <source>
        <dbReference type="EMBL" id="CAG9175910.1"/>
    </source>
</evidence>
<dbReference type="InterPro" id="IPR014440">
    <property type="entry name" value="HCCAis_GSTk"/>
</dbReference>
<proteinExistence type="inferred from homology"/>
<comment type="caution">
    <text evidence="3">The sequence shown here is derived from an EMBL/GenBank/DDBJ whole genome shotgun (WGS) entry which is preliminary data.</text>
</comment>
<dbReference type="InterPro" id="IPR036249">
    <property type="entry name" value="Thioredoxin-like_sf"/>
</dbReference>
<accession>A0ABM8X7G9</accession>
<dbReference type="EC" id="5.99.1.4" evidence="1"/>
<dbReference type="InterPro" id="IPR051924">
    <property type="entry name" value="GST_Kappa/NadH"/>
</dbReference>
<evidence type="ECO:0000313" key="4">
    <source>
        <dbReference type="Proteomes" id="UP000721236"/>
    </source>
</evidence>
<evidence type="ECO:0000256" key="1">
    <source>
        <dbReference type="PIRNR" id="PIRNR006386"/>
    </source>
</evidence>
<dbReference type="CDD" id="cd03022">
    <property type="entry name" value="DsbA_HCCA_Iso"/>
    <property type="match status" value="1"/>
</dbReference>
<keyword evidence="4" id="KW-1185">Reference proteome</keyword>
<dbReference type="Pfam" id="PF01323">
    <property type="entry name" value="DSBA"/>
    <property type="match status" value="1"/>
</dbReference>
<evidence type="ECO:0000259" key="2">
    <source>
        <dbReference type="Pfam" id="PF01323"/>
    </source>
</evidence>
<keyword evidence="1 3" id="KW-0413">Isomerase</keyword>
<dbReference type="InterPro" id="IPR001853">
    <property type="entry name" value="DSBA-like_thioredoxin_dom"/>
</dbReference>
<dbReference type="PIRSF" id="PIRSF006386">
    <property type="entry name" value="HCCAis_GSTk"/>
    <property type="match status" value="1"/>
</dbReference>
<comment type="similarity">
    <text evidence="1">Belongs to the GST superfamily. NadH family.</text>
</comment>
<dbReference type="RefSeq" id="WP_222202771.1">
    <property type="nucleotide sequence ID" value="NZ_CAJZAH010000002.1"/>
</dbReference>
<comment type="catalytic activity">
    <reaction evidence="1">
        <text>2-hydroxychromene-2-carboxylate = (3E)-4-(2-hydroxyphenyl)-2-oxobut-3-enoate</text>
        <dbReference type="Rhea" id="RHEA:27401"/>
        <dbReference type="ChEBI" id="CHEBI:59350"/>
        <dbReference type="ChEBI" id="CHEBI:59353"/>
        <dbReference type="EC" id="5.99.1.4"/>
    </reaction>
</comment>
<dbReference type="Gene3D" id="3.40.30.10">
    <property type="entry name" value="Glutaredoxin"/>
    <property type="match status" value="1"/>
</dbReference>
<name>A0ABM8X7G9_9BURK</name>
<dbReference type="GO" id="GO:0018845">
    <property type="term" value="F:2-hydroxychromene-2-carboxylate isomerase activity"/>
    <property type="evidence" value="ECO:0007669"/>
    <property type="project" value="UniProtKB-EC"/>
</dbReference>
<dbReference type="SUPFAM" id="SSF52833">
    <property type="entry name" value="Thioredoxin-like"/>
    <property type="match status" value="1"/>
</dbReference>
<dbReference type="Proteomes" id="UP000721236">
    <property type="component" value="Unassembled WGS sequence"/>
</dbReference>
<sequence length="218" mass="24142">MTAAIDFYFDFSSPYGYFASTRIDALAQKYGRIVAWHPILLGVVFKTTGAAPLPMVPLKGEYSWLDFERTARHHGIPYRRPSSFPLPTTHAARAMLWVQNHHGNDLATEFAKAVYRAFFVDDINIAEPAEVMKLAAPLGIDAVAMDAGATSAEIKDQLKAEMNVAIAKGVFGSPFVVVDGEPFWGFDRFDQIEARLASERPTGLRAVPREEPKEKKPA</sequence>
<dbReference type="PANTHER" id="PTHR42943">
    <property type="entry name" value="GLUTATHIONE S-TRANSFERASE KAPPA"/>
    <property type="match status" value="1"/>
</dbReference>
<feature type="domain" description="DSBA-like thioredoxin" evidence="2">
    <location>
        <begin position="5"/>
        <end position="196"/>
    </location>
</feature>
<reference evidence="3 4" key="1">
    <citation type="submission" date="2021-08" db="EMBL/GenBank/DDBJ databases">
        <authorList>
            <person name="Peeters C."/>
        </authorList>
    </citation>
    <scope>NUCLEOTIDE SEQUENCE [LARGE SCALE GENOMIC DNA]</scope>
    <source>
        <strain evidence="3 4">LMG 21510</strain>
    </source>
</reference>
<dbReference type="PANTHER" id="PTHR42943:SF2">
    <property type="entry name" value="GLUTATHIONE S-TRANSFERASE KAPPA 1"/>
    <property type="match status" value="1"/>
</dbReference>
<gene>
    <name evidence="3" type="primary">nsaD_1</name>
    <name evidence="3" type="ORF">LMG21510_03008</name>
</gene>
<dbReference type="EMBL" id="CAJZAH010000002">
    <property type="protein sequence ID" value="CAG9175910.1"/>
    <property type="molecule type" value="Genomic_DNA"/>
</dbReference>